<keyword evidence="1" id="KW-1133">Transmembrane helix</keyword>
<keyword evidence="1" id="KW-0812">Transmembrane</keyword>
<reference evidence="2" key="2">
    <citation type="submission" date="2024-07" db="EMBL/GenBank/DDBJ databases">
        <title>Streptomyces haneummycinica sp. nov., a new antibiotic-producing actinobacterium isolated from marine sediment.</title>
        <authorList>
            <person name="Uemura M."/>
            <person name="Hamada M."/>
            <person name="Hirano S."/>
            <person name="Kobayashi K."/>
            <person name="Ohshiro T."/>
            <person name="Kobayashi T."/>
            <person name="Terahara T."/>
        </authorList>
    </citation>
    <scope>NUCLEOTIDE SEQUENCE</scope>
    <source>
        <strain evidence="2">KM77-8</strain>
    </source>
</reference>
<dbReference type="EMBL" id="AP035768">
    <property type="protein sequence ID" value="BFO18556.1"/>
    <property type="molecule type" value="Genomic_DNA"/>
</dbReference>
<feature type="transmembrane region" description="Helical" evidence="1">
    <location>
        <begin position="204"/>
        <end position="232"/>
    </location>
</feature>
<reference evidence="2" key="1">
    <citation type="submission" date="2024-06" db="EMBL/GenBank/DDBJ databases">
        <authorList>
            <consortium name="consrtm"/>
            <person name="Uemura M."/>
            <person name="Terahara T."/>
        </authorList>
    </citation>
    <scope>NUCLEOTIDE SEQUENCE</scope>
    <source>
        <strain evidence="2">KM77-8</strain>
    </source>
</reference>
<gene>
    <name evidence="2" type="ORF">SHKM778_49440</name>
</gene>
<evidence type="ECO:0000313" key="2">
    <source>
        <dbReference type="EMBL" id="BFO18556.1"/>
    </source>
</evidence>
<dbReference type="AlphaFoldDB" id="A0AAT9HMV6"/>
<proteinExistence type="predicted"/>
<protein>
    <recommendedName>
        <fullName evidence="3">Aromatic ring-opening dioxygenase LigA</fullName>
    </recommendedName>
</protein>
<organism evidence="2">
    <name type="scientific">Streptomyces haneummycinicus</name>
    <dbReference type="NCBI Taxonomy" id="3074435"/>
    <lineage>
        <taxon>Bacteria</taxon>
        <taxon>Bacillati</taxon>
        <taxon>Actinomycetota</taxon>
        <taxon>Actinomycetes</taxon>
        <taxon>Kitasatosporales</taxon>
        <taxon>Streptomycetaceae</taxon>
        <taxon>Streptomyces</taxon>
    </lineage>
</organism>
<name>A0AAT9HMV6_9ACTN</name>
<evidence type="ECO:0000256" key="1">
    <source>
        <dbReference type="SAM" id="Phobius"/>
    </source>
</evidence>
<evidence type="ECO:0008006" key="3">
    <source>
        <dbReference type="Google" id="ProtNLM"/>
    </source>
</evidence>
<accession>A0AAT9HMV6</accession>
<feature type="transmembrane region" description="Helical" evidence="1">
    <location>
        <begin position="81"/>
        <end position="101"/>
    </location>
</feature>
<keyword evidence="1" id="KW-0472">Membrane</keyword>
<sequence>MPAPAADIPRIRLPKGAARTAPGRPVRSRVRPHPTAAGRVVLLPVTVFRAPAPRGVPGAQTARELTSEEGQHVMDASQRRAGTLLTAVGLALGVAGPVMVLRGRSGRNEIRGELAAQKITFPERGLPVELAARAGRRVETGPDAHAYADFIKGNLARTTGGRTYAEITNELHASGGDDEKLSALRQTAFMGQSLRASLMSAYQAWHLTTLVTGLGAALTGVGAALLATAGALPSRIPDGP</sequence>